<evidence type="ECO:0000256" key="1">
    <source>
        <dbReference type="SAM" id="MobiDB-lite"/>
    </source>
</evidence>
<reference evidence="2" key="1">
    <citation type="submission" date="2021-03" db="EMBL/GenBank/DDBJ databases">
        <title>Whole genome shotgun sequence of Actinoplanes auranticolor NBRC 12245.</title>
        <authorList>
            <person name="Komaki H."/>
            <person name="Tamura T."/>
        </authorList>
    </citation>
    <scope>NUCLEOTIDE SEQUENCE</scope>
    <source>
        <strain evidence="2">NBRC 12245</strain>
    </source>
</reference>
<dbReference type="EMBL" id="BOQL01000044">
    <property type="protein sequence ID" value="GIM73512.1"/>
    <property type="molecule type" value="Genomic_DNA"/>
</dbReference>
<name>A0A919VRU4_9ACTN</name>
<feature type="region of interest" description="Disordered" evidence="1">
    <location>
        <begin position="1"/>
        <end position="241"/>
    </location>
</feature>
<feature type="compositionally biased region" description="Low complexity" evidence="1">
    <location>
        <begin position="149"/>
        <end position="189"/>
    </location>
</feature>
<dbReference type="Proteomes" id="UP000681340">
    <property type="component" value="Unassembled WGS sequence"/>
</dbReference>
<evidence type="ECO:0000313" key="2">
    <source>
        <dbReference type="EMBL" id="GIM73512.1"/>
    </source>
</evidence>
<sequence>MHGIPDAGSTDGGPDRHPPDWPAPGTPLAGEEPTVELPVVTEAMLAAAAPTSSPAALSPALNKSTRRRPSQARRFPALERRGPRPARQPAAPPPTTLDDLLTGPTHPAGPTDRAWLAGPTDSAHAPGITGTPSPAHLAGPTRPARPTDLAAATSPTGATGPARPADPAAAAGLPGATAPAGPDDLAGPAESACPARPFDTARTDRGAGRLAGDGQSETRPADSGDGGRPPTGTQPAEPGRGWLIGAGIAAAALLLTGATVVALSRDGDPGTSGWSAPAAAAAPHTVTAALDGRTSAGFDLVDGAERVTLRAADLGGVLYRITTPEAGPVVPRTDERDGRVRLRLDGDAEAVDITLNAAVRWDLRIAGGAESSTIDLSAGRVGGVDLAGGASRIALTLPRPDGTLSVRMSGGVRLFDVHTAERIPVRVRVGRGAGQVTLDGQQHAGVSAGRTFTPESWAAAVDRVDVDAAAGMAALTVAPY</sequence>
<gene>
    <name evidence="2" type="ORF">Aau02nite_56410</name>
</gene>
<evidence type="ECO:0000313" key="3">
    <source>
        <dbReference type="Proteomes" id="UP000681340"/>
    </source>
</evidence>
<feature type="compositionally biased region" description="Low complexity" evidence="1">
    <location>
        <begin position="96"/>
        <end position="106"/>
    </location>
</feature>
<feature type="compositionally biased region" description="Low complexity" evidence="1">
    <location>
        <begin position="31"/>
        <end position="61"/>
    </location>
</feature>
<keyword evidence="3" id="KW-1185">Reference proteome</keyword>
<dbReference type="AlphaFoldDB" id="A0A919VRU4"/>
<proteinExistence type="predicted"/>
<dbReference type="RefSeq" id="WP_246595489.1">
    <property type="nucleotide sequence ID" value="NZ_BAABEA010000054.1"/>
</dbReference>
<organism evidence="2 3">
    <name type="scientific">Actinoplanes auranticolor</name>
    <dbReference type="NCBI Taxonomy" id="47988"/>
    <lineage>
        <taxon>Bacteria</taxon>
        <taxon>Bacillati</taxon>
        <taxon>Actinomycetota</taxon>
        <taxon>Actinomycetes</taxon>
        <taxon>Micromonosporales</taxon>
        <taxon>Micromonosporaceae</taxon>
        <taxon>Actinoplanes</taxon>
    </lineage>
</organism>
<comment type="caution">
    <text evidence="2">The sequence shown here is derived from an EMBL/GenBank/DDBJ whole genome shotgun (WGS) entry which is preliminary data.</text>
</comment>
<protein>
    <submittedName>
        <fullName evidence="2">Uncharacterized protein</fullName>
    </submittedName>
</protein>
<accession>A0A919VRU4</accession>